<keyword evidence="3" id="KW-0547">Nucleotide-binding</keyword>
<dbReference type="InterPro" id="IPR017938">
    <property type="entry name" value="Riboflavin_synthase-like_b-brl"/>
</dbReference>
<evidence type="ECO:0000313" key="9">
    <source>
        <dbReference type="Proteomes" id="UP000537729"/>
    </source>
</evidence>
<reference evidence="8" key="1">
    <citation type="submission" date="2019-04" db="EMBL/GenBank/DDBJ databases">
        <title>Complete genome sequence of Pseudomonas veronii strain PVy, a versatile degrader capable of using multiple contaminants as sole carbon sources.</title>
        <authorList>
            <person name="Lopez-Echartea E."/>
            <person name="Ridl J."/>
            <person name="Pajer P."/>
            <person name="Strejcek M."/>
            <person name="Suman J."/>
            <person name="Uhlik O."/>
        </authorList>
    </citation>
    <scope>NUCLEOTIDE SEQUENCE [LARGE SCALE GENOMIC DNA]</scope>
    <source>
        <strain evidence="8">Pvy</strain>
    </source>
</reference>
<dbReference type="PRINTS" id="PR00410">
    <property type="entry name" value="PHEHYDRXLASE"/>
</dbReference>
<dbReference type="InterPro" id="IPR033892">
    <property type="entry name" value="FNR_bac"/>
</dbReference>
<evidence type="ECO:0000313" key="7">
    <source>
        <dbReference type="EMBL" id="QCG65873.1"/>
    </source>
</evidence>
<reference evidence="7" key="3">
    <citation type="submission" date="2020-01" db="EMBL/GenBank/DDBJ databases">
        <title>Complete genome sequence of Pseudomonas veronii strain PVy, a versatile degrader capable of using multiple contaminants as sole carbon sources.</title>
        <authorList>
            <person name="Lopez-Echartea E."/>
            <person name="Ridl J."/>
            <person name="Pajer P."/>
            <person name="Strejcek M."/>
            <person name="Suman J."/>
            <person name="Uhlik O."/>
        </authorList>
    </citation>
    <scope>NUCLEOTIDE SEQUENCE</scope>
    <source>
        <strain evidence="7">Pvy</strain>
    </source>
</reference>
<dbReference type="GO" id="GO:0034599">
    <property type="term" value="P:cellular response to oxidative stress"/>
    <property type="evidence" value="ECO:0007669"/>
    <property type="project" value="TreeGrafter"/>
</dbReference>
<evidence type="ECO:0000313" key="8">
    <source>
        <dbReference type="Proteomes" id="UP000298274"/>
    </source>
</evidence>
<evidence type="ECO:0000256" key="2">
    <source>
        <dbReference type="ARBA" id="ARBA00013223"/>
    </source>
</evidence>
<name>A0A3S0NX44_PSEVE</name>
<accession>A0A3S0NX44</accession>
<dbReference type="RefSeq" id="WP_046381980.1">
    <property type="nucleotide sequence ID" value="NZ_CBDFBJ010000010.1"/>
</dbReference>
<dbReference type="EC" id="1.18.1.2" evidence="2"/>
<dbReference type="PANTHER" id="PTHR47878">
    <property type="entry name" value="OXIDOREDUCTASE FAD/NAD(P)-BINDING DOMAIN PROTEIN"/>
    <property type="match status" value="1"/>
</dbReference>
<dbReference type="CDD" id="cd06195">
    <property type="entry name" value="FNR1"/>
    <property type="match status" value="1"/>
</dbReference>
<dbReference type="Pfam" id="PF00970">
    <property type="entry name" value="FAD_binding_6"/>
    <property type="match status" value="1"/>
</dbReference>
<dbReference type="Proteomes" id="UP000537729">
    <property type="component" value="Unassembled WGS sequence"/>
</dbReference>
<reference evidence="6 9" key="2">
    <citation type="journal article" date="2020" name="Front. Microbiol.">
        <title>Genetic Organization of the aprX-lipA2 Operon Affects the Proteolytic Potential of Pseudomonas Species in Milk.</title>
        <authorList>
            <person name="Maier C."/>
            <person name="Huptas C."/>
            <person name="von Neubeck M."/>
            <person name="Scherer S."/>
            <person name="Wenning M."/>
            <person name="Lucking G."/>
        </authorList>
    </citation>
    <scope>NUCLEOTIDE SEQUENCE [LARGE SCALE GENOMIC DNA]</scope>
    <source>
        <strain evidence="6 9">DSM 16272</strain>
    </source>
</reference>
<dbReference type="InterPro" id="IPR051930">
    <property type="entry name" value="FNR_type-1"/>
</dbReference>
<dbReference type="SUPFAM" id="SSF52343">
    <property type="entry name" value="Ferredoxin reductase-like, C-terminal NADP-linked domain"/>
    <property type="match status" value="1"/>
</dbReference>
<dbReference type="Pfam" id="PF00175">
    <property type="entry name" value="NAD_binding_1"/>
    <property type="match status" value="1"/>
</dbReference>
<evidence type="ECO:0000256" key="1">
    <source>
        <dbReference type="ARBA" id="ARBA00008312"/>
    </source>
</evidence>
<dbReference type="PRINTS" id="PR00371">
    <property type="entry name" value="FPNCR"/>
</dbReference>
<sequence length="258" mass="29155">MTASAEKFTRQTLLDVQSLTPSLFTLRTTRDPGFRFTAGQFVRLGVTKADGSTVWRAYSVVSSPFDEYLDFFSIVVPGGEFTSELSRLRVGDTLMVERQATGFLTLNRFVDGRDLWLLGTGTGVAPFLSILQDFEVWEKFERIILVYSAREARELAYQSLIQGLAQREYLAEYAHKLTYLPLVTREQHPGALHGRITTLIANGELERAAGVALTPEHSRVMICGNPQMIDDTRQLLKQRDMQLSLSRRPGQVAVENYW</sequence>
<dbReference type="PROSITE" id="PS51384">
    <property type="entry name" value="FAD_FR"/>
    <property type="match status" value="1"/>
</dbReference>
<dbReference type="EMBL" id="CP039631">
    <property type="protein sequence ID" value="QCG65873.1"/>
    <property type="molecule type" value="Genomic_DNA"/>
</dbReference>
<dbReference type="Proteomes" id="UP000298274">
    <property type="component" value="Chromosome"/>
</dbReference>
<dbReference type="SUPFAM" id="SSF63380">
    <property type="entry name" value="Riboflavin synthase domain-like"/>
    <property type="match status" value="1"/>
</dbReference>
<gene>
    <name evidence="7" type="ORF">E4167_12305</name>
    <name evidence="6" type="ORF">HBO38_05110</name>
</gene>
<dbReference type="InterPro" id="IPR008333">
    <property type="entry name" value="Cbr1-like_FAD-bd_dom"/>
</dbReference>
<dbReference type="InterPro" id="IPR039261">
    <property type="entry name" value="FNR_nucleotide-bd"/>
</dbReference>
<dbReference type="InterPro" id="IPR017927">
    <property type="entry name" value="FAD-bd_FR_type"/>
</dbReference>
<organism evidence="6 9">
    <name type="scientific">Pseudomonas veronii</name>
    <dbReference type="NCBI Taxonomy" id="76761"/>
    <lineage>
        <taxon>Bacteria</taxon>
        <taxon>Pseudomonadati</taxon>
        <taxon>Pseudomonadota</taxon>
        <taxon>Gammaproteobacteria</taxon>
        <taxon>Pseudomonadales</taxon>
        <taxon>Pseudomonadaceae</taxon>
        <taxon>Pseudomonas</taxon>
    </lineage>
</organism>
<dbReference type="Gene3D" id="3.40.50.80">
    <property type="entry name" value="Nucleotide-binding domain of ferredoxin-NADP reductase (FNR) module"/>
    <property type="match status" value="1"/>
</dbReference>
<dbReference type="GO" id="GO:0042167">
    <property type="term" value="P:heme catabolic process"/>
    <property type="evidence" value="ECO:0007669"/>
    <property type="project" value="TreeGrafter"/>
</dbReference>
<dbReference type="GO" id="GO:0004324">
    <property type="term" value="F:ferredoxin-NADP+ reductase activity"/>
    <property type="evidence" value="ECO:0007669"/>
    <property type="project" value="UniProtKB-EC"/>
</dbReference>
<dbReference type="AlphaFoldDB" id="A0A3S0NX44"/>
<dbReference type="InterPro" id="IPR001433">
    <property type="entry name" value="OxRdtase_FAD/NAD-bd"/>
</dbReference>
<comment type="catalytic activity">
    <reaction evidence="4">
        <text>2 reduced [2Fe-2S]-[ferredoxin] + NADP(+) + H(+) = 2 oxidized [2Fe-2S]-[ferredoxin] + NADPH</text>
        <dbReference type="Rhea" id="RHEA:20125"/>
        <dbReference type="Rhea" id="RHEA-COMP:10000"/>
        <dbReference type="Rhea" id="RHEA-COMP:10001"/>
        <dbReference type="ChEBI" id="CHEBI:15378"/>
        <dbReference type="ChEBI" id="CHEBI:33737"/>
        <dbReference type="ChEBI" id="CHEBI:33738"/>
        <dbReference type="ChEBI" id="CHEBI:57783"/>
        <dbReference type="ChEBI" id="CHEBI:58349"/>
        <dbReference type="EC" id="1.18.1.2"/>
    </reaction>
</comment>
<evidence type="ECO:0000256" key="3">
    <source>
        <dbReference type="ARBA" id="ARBA00022741"/>
    </source>
</evidence>
<evidence type="ECO:0000256" key="4">
    <source>
        <dbReference type="ARBA" id="ARBA00047776"/>
    </source>
</evidence>
<evidence type="ECO:0000313" key="6">
    <source>
        <dbReference type="EMBL" id="NMY07841.1"/>
    </source>
</evidence>
<protein>
    <recommendedName>
        <fullName evidence="2">ferredoxin--NADP(+) reductase</fullName>
        <ecNumber evidence="2">1.18.1.2</ecNumber>
    </recommendedName>
</protein>
<dbReference type="Gene3D" id="2.40.30.10">
    <property type="entry name" value="Translation factors"/>
    <property type="match status" value="1"/>
</dbReference>
<dbReference type="PANTHER" id="PTHR47878:SF2">
    <property type="entry name" value="OXIDOREDUCTASE FAD_NAD(P)-BINDING DOMAIN PROTEIN"/>
    <property type="match status" value="1"/>
</dbReference>
<dbReference type="GO" id="GO:0000166">
    <property type="term" value="F:nucleotide binding"/>
    <property type="evidence" value="ECO:0007669"/>
    <property type="project" value="UniProtKB-KW"/>
</dbReference>
<dbReference type="InterPro" id="IPR001709">
    <property type="entry name" value="Flavoprot_Pyr_Nucl_cyt_Rdtase"/>
</dbReference>
<dbReference type="EMBL" id="JAAQWG010000005">
    <property type="protein sequence ID" value="NMY07841.1"/>
    <property type="molecule type" value="Genomic_DNA"/>
</dbReference>
<evidence type="ECO:0000259" key="5">
    <source>
        <dbReference type="PROSITE" id="PS51384"/>
    </source>
</evidence>
<feature type="domain" description="FAD-binding FR-type" evidence="5">
    <location>
        <begin position="6"/>
        <end position="107"/>
    </location>
</feature>
<proteinExistence type="inferred from homology"/>
<comment type="similarity">
    <text evidence="1">Belongs to the ferredoxin--NADP reductase type 1 family.</text>
</comment>